<keyword evidence="3" id="KW-1185">Reference proteome</keyword>
<evidence type="ECO:0000313" key="3">
    <source>
        <dbReference type="Proteomes" id="UP001141950"/>
    </source>
</evidence>
<reference evidence="2" key="1">
    <citation type="submission" date="2022-08" db="EMBL/GenBank/DDBJ databases">
        <title>The genomic sequence of strain Paenibacillus sp. SCIV0701.</title>
        <authorList>
            <person name="Zhao H."/>
        </authorList>
    </citation>
    <scope>NUCLEOTIDE SEQUENCE</scope>
    <source>
        <strain evidence="2">SCIV0701</strain>
    </source>
</reference>
<dbReference type="AlphaFoldDB" id="A0A9X2MSD6"/>
<organism evidence="2 3">
    <name type="scientific">Paenibacillus soyae</name>
    <dbReference type="NCBI Taxonomy" id="2969249"/>
    <lineage>
        <taxon>Bacteria</taxon>
        <taxon>Bacillati</taxon>
        <taxon>Bacillota</taxon>
        <taxon>Bacilli</taxon>
        <taxon>Bacillales</taxon>
        <taxon>Paenibacillaceae</taxon>
        <taxon>Paenibacillus</taxon>
    </lineage>
</organism>
<protein>
    <submittedName>
        <fullName evidence="2">Uncharacterized protein</fullName>
    </submittedName>
</protein>
<keyword evidence="1" id="KW-0812">Transmembrane</keyword>
<keyword evidence="1" id="KW-1133">Transmembrane helix</keyword>
<evidence type="ECO:0000313" key="2">
    <source>
        <dbReference type="EMBL" id="MCR2805319.1"/>
    </source>
</evidence>
<dbReference type="Proteomes" id="UP001141950">
    <property type="component" value="Unassembled WGS sequence"/>
</dbReference>
<dbReference type="PROSITE" id="PS51257">
    <property type="entry name" value="PROKAR_LIPOPROTEIN"/>
    <property type="match status" value="1"/>
</dbReference>
<sequence>MVGLLRFIGWASIVAGIACGIFYGLRQDPLYDYLNVEEGFRVTVALYWWLSGAVAGIVFLALAYILEYLEEIRAHMFSQQSAPSSLSRAAAASHPETGKSKATLDSVKDYKFKHMD</sequence>
<comment type="caution">
    <text evidence="2">The sequence shown here is derived from an EMBL/GenBank/DDBJ whole genome shotgun (WGS) entry which is preliminary data.</text>
</comment>
<keyword evidence="1" id="KW-0472">Membrane</keyword>
<accession>A0A9X2MSD6</accession>
<feature type="transmembrane region" description="Helical" evidence="1">
    <location>
        <begin position="45"/>
        <end position="66"/>
    </location>
</feature>
<feature type="transmembrane region" description="Helical" evidence="1">
    <location>
        <begin position="7"/>
        <end position="25"/>
    </location>
</feature>
<dbReference type="EMBL" id="JANIPJ010000011">
    <property type="protein sequence ID" value="MCR2805319.1"/>
    <property type="molecule type" value="Genomic_DNA"/>
</dbReference>
<gene>
    <name evidence="2" type="ORF">NQZ67_15640</name>
</gene>
<evidence type="ECO:0000256" key="1">
    <source>
        <dbReference type="SAM" id="Phobius"/>
    </source>
</evidence>
<name>A0A9X2MSD6_9BACL</name>
<dbReference type="RefSeq" id="WP_257447563.1">
    <property type="nucleotide sequence ID" value="NZ_JANIPJ010000011.1"/>
</dbReference>
<proteinExistence type="predicted"/>